<comment type="similarity">
    <text evidence="2">Belongs to the metallo-dependent hydrolases superfamily. Adenosine and AMP deaminases family.</text>
</comment>
<name>A0A5E4QQV2_9NEOP</name>
<accession>A0A5E4QQV2</accession>
<dbReference type="PANTHER" id="PTHR11409">
    <property type="entry name" value="ADENOSINE DEAMINASE"/>
    <property type="match status" value="1"/>
</dbReference>
<dbReference type="InterPro" id="IPR001365">
    <property type="entry name" value="A_deaminase_dom"/>
</dbReference>
<dbReference type="GO" id="GO:0046103">
    <property type="term" value="P:inosine biosynthetic process"/>
    <property type="evidence" value="ECO:0007669"/>
    <property type="project" value="TreeGrafter"/>
</dbReference>
<evidence type="ECO:0000256" key="1">
    <source>
        <dbReference type="ARBA" id="ARBA00001947"/>
    </source>
</evidence>
<dbReference type="SUPFAM" id="SSF51556">
    <property type="entry name" value="Metallo-dependent hydrolases"/>
    <property type="match status" value="1"/>
</dbReference>
<keyword evidence="4" id="KW-0378">Hydrolase</keyword>
<evidence type="ECO:0000256" key="2">
    <source>
        <dbReference type="ARBA" id="ARBA00006676"/>
    </source>
</evidence>
<keyword evidence="6" id="KW-0546">Nucleotide metabolism</keyword>
<comment type="cofactor">
    <cofactor evidence="1">
        <name>Zn(2+)</name>
        <dbReference type="ChEBI" id="CHEBI:29105"/>
    </cofactor>
</comment>
<proteinExistence type="inferred from homology"/>
<dbReference type="EMBL" id="FZQP02004289">
    <property type="protein sequence ID" value="VVC99721.1"/>
    <property type="molecule type" value="Genomic_DNA"/>
</dbReference>
<sequence>MAATNLEILSRELPKVELHAHLNGSLSRSTMMQLKRYYADSGVSDQSDAFLDEFQIGAGDTRTLSDCFQVFNIAHNLTQSPETLAMATKLTLLEFQEDGCCYIELRSTPKDTPFMTCEEYIETIAVTLRNNAHLQIKSRLIVSINRSSSEKEADKIVKLAIACFKKYPNVVVGIELSGNPAIGRFRDFIYPLVMARNAGLKVTLHCAEICNPEEVLEMIQFGPERIGHGVCIHPNYGGSNETWQSFCKANIPVEICLASNINTKSVADYESHPFKEFYNANIPTILY</sequence>
<evidence type="ECO:0000313" key="10">
    <source>
        <dbReference type="Proteomes" id="UP000324832"/>
    </source>
</evidence>
<dbReference type="Pfam" id="PF00962">
    <property type="entry name" value="A_deaminase"/>
    <property type="match status" value="1"/>
</dbReference>
<evidence type="ECO:0000256" key="3">
    <source>
        <dbReference type="ARBA" id="ARBA00022723"/>
    </source>
</evidence>
<dbReference type="GO" id="GO:0009117">
    <property type="term" value="P:nucleotide metabolic process"/>
    <property type="evidence" value="ECO:0007669"/>
    <property type="project" value="UniProtKB-KW"/>
</dbReference>
<keyword evidence="3" id="KW-0479">Metal-binding</keyword>
<dbReference type="GO" id="GO:0046872">
    <property type="term" value="F:metal ion binding"/>
    <property type="evidence" value="ECO:0007669"/>
    <property type="project" value="UniProtKB-KW"/>
</dbReference>
<keyword evidence="5" id="KW-0862">Zinc</keyword>
<organism evidence="9 10">
    <name type="scientific">Leptidea sinapis</name>
    <dbReference type="NCBI Taxonomy" id="189913"/>
    <lineage>
        <taxon>Eukaryota</taxon>
        <taxon>Metazoa</taxon>
        <taxon>Ecdysozoa</taxon>
        <taxon>Arthropoda</taxon>
        <taxon>Hexapoda</taxon>
        <taxon>Insecta</taxon>
        <taxon>Pterygota</taxon>
        <taxon>Neoptera</taxon>
        <taxon>Endopterygota</taxon>
        <taxon>Lepidoptera</taxon>
        <taxon>Glossata</taxon>
        <taxon>Ditrysia</taxon>
        <taxon>Papilionoidea</taxon>
        <taxon>Pieridae</taxon>
        <taxon>Dismorphiinae</taxon>
        <taxon>Leptidea</taxon>
    </lineage>
</organism>
<evidence type="ECO:0000313" key="9">
    <source>
        <dbReference type="EMBL" id="VVC99721.1"/>
    </source>
</evidence>
<evidence type="ECO:0000256" key="5">
    <source>
        <dbReference type="ARBA" id="ARBA00022833"/>
    </source>
</evidence>
<dbReference type="Proteomes" id="UP000324832">
    <property type="component" value="Unassembled WGS sequence"/>
</dbReference>
<keyword evidence="10" id="KW-1185">Reference proteome</keyword>
<evidence type="ECO:0000256" key="7">
    <source>
        <dbReference type="ARBA" id="ARBA00048787"/>
    </source>
</evidence>
<dbReference type="InterPro" id="IPR006330">
    <property type="entry name" value="Ado/ade_deaminase"/>
</dbReference>
<protein>
    <recommendedName>
        <fullName evidence="8">Adenosine deaminase domain-containing protein</fullName>
    </recommendedName>
</protein>
<evidence type="ECO:0000256" key="6">
    <source>
        <dbReference type="ARBA" id="ARBA00023080"/>
    </source>
</evidence>
<reference evidence="9 10" key="1">
    <citation type="submission" date="2017-07" db="EMBL/GenBank/DDBJ databases">
        <authorList>
            <person name="Talla V."/>
            <person name="Backstrom N."/>
        </authorList>
    </citation>
    <scope>NUCLEOTIDE SEQUENCE [LARGE SCALE GENOMIC DNA]</scope>
</reference>
<dbReference type="InterPro" id="IPR032466">
    <property type="entry name" value="Metal_Hydrolase"/>
</dbReference>
<feature type="domain" description="Adenosine deaminase" evidence="8">
    <location>
        <begin position="14"/>
        <end position="284"/>
    </location>
</feature>
<dbReference type="GO" id="GO:0004000">
    <property type="term" value="F:adenosine deaminase activity"/>
    <property type="evidence" value="ECO:0007669"/>
    <property type="project" value="TreeGrafter"/>
</dbReference>
<dbReference type="AlphaFoldDB" id="A0A5E4QQV2"/>
<gene>
    <name evidence="9" type="ORF">LSINAPIS_LOCUS10536</name>
</gene>
<evidence type="ECO:0000256" key="4">
    <source>
        <dbReference type="ARBA" id="ARBA00022801"/>
    </source>
</evidence>
<dbReference type="Gene3D" id="3.20.20.140">
    <property type="entry name" value="Metal-dependent hydrolases"/>
    <property type="match status" value="1"/>
</dbReference>
<dbReference type="PANTHER" id="PTHR11409:SF42">
    <property type="entry name" value="ADENOSINE DEAMINASE-LIKE PROTEIN"/>
    <property type="match status" value="1"/>
</dbReference>
<dbReference type="GO" id="GO:0006154">
    <property type="term" value="P:adenosine catabolic process"/>
    <property type="evidence" value="ECO:0007669"/>
    <property type="project" value="TreeGrafter"/>
</dbReference>
<comment type="catalytic activity">
    <reaction evidence="7">
        <text>N(6)-methyl-AMP + H2O + H(+) = IMP + methylamine</text>
        <dbReference type="Rhea" id="RHEA:16001"/>
        <dbReference type="ChEBI" id="CHEBI:15377"/>
        <dbReference type="ChEBI" id="CHEBI:15378"/>
        <dbReference type="ChEBI" id="CHEBI:58053"/>
        <dbReference type="ChEBI" id="CHEBI:59338"/>
        <dbReference type="ChEBI" id="CHEBI:144842"/>
    </reaction>
    <physiologicalReaction direction="left-to-right" evidence="7">
        <dbReference type="Rhea" id="RHEA:16002"/>
    </physiologicalReaction>
</comment>
<evidence type="ECO:0000259" key="8">
    <source>
        <dbReference type="Pfam" id="PF00962"/>
    </source>
</evidence>